<dbReference type="EMBL" id="CP088147">
    <property type="protein sequence ID" value="UTU52441.1"/>
    <property type="molecule type" value="Genomic_DNA"/>
</dbReference>
<proteinExistence type="predicted"/>
<dbReference type="GeneID" id="91558638"/>
<accession>A0AB38TBT5</accession>
<dbReference type="GO" id="GO:0006355">
    <property type="term" value="P:regulation of DNA-templated transcription"/>
    <property type="evidence" value="ECO:0007669"/>
    <property type="project" value="InterPro"/>
</dbReference>
<dbReference type="AlphaFoldDB" id="A0AB38TBT5"/>
<name>A0AB38TBT5_9HYPH</name>
<dbReference type="InterPro" id="IPR010985">
    <property type="entry name" value="Ribbon_hlx_hlx"/>
</dbReference>
<dbReference type="RefSeq" id="WP_244506880.1">
    <property type="nucleotide sequence ID" value="NZ_CP015062.1"/>
</dbReference>
<evidence type="ECO:0000313" key="2">
    <source>
        <dbReference type="Proteomes" id="UP001060070"/>
    </source>
</evidence>
<dbReference type="Proteomes" id="UP001060070">
    <property type="component" value="Chromosome"/>
</dbReference>
<keyword evidence="2" id="KW-1185">Reference proteome</keyword>
<gene>
    <name evidence="1" type="ORF">LRP29_03025</name>
</gene>
<protein>
    <submittedName>
        <fullName evidence="1">Plasmid stabilization protein</fullName>
    </submittedName>
</protein>
<reference evidence="1 2" key="1">
    <citation type="journal article" date="2022" name="Microbiol. Resour. Announc.">
        <title>Complete Genome Sequence of Mesorhizobium ciceri Strain R30, a Rhizobium Used as a Commercial Inoculant for Chickpea in Argentina.</title>
        <authorList>
            <person name="Foresto E."/>
            <person name="Revale S."/>
            <person name="Primo E."/>
            <person name="Nievas F."/>
            <person name="Carezzano E."/>
            <person name="Puente M."/>
            <person name="Alzari P."/>
            <person name="Mart M."/>
            <person name="Ben-Assaya M."/>
            <person name="Mornico D."/>
            <person name="Santoro M."/>
            <person name="Mart F."/>
            <person name="Giordano W."/>
            <person name="Bogino P."/>
        </authorList>
    </citation>
    <scope>NUCLEOTIDE SEQUENCE [LARGE SCALE GENOMIC DNA]</scope>
    <source>
        <strain evidence="1 2">R30</strain>
    </source>
</reference>
<dbReference type="SUPFAM" id="SSF47598">
    <property type="entry name" value="Ribbon-helix-helix"/>
    <property type="match status" value="1"/>
</dbReference>
<evidence type="ECO:0000313" key="1">
    <source>
        <dbReference type="EMBL" id="UTU52441.1"/>
    </source>
</evidence>
<sequence>MLIRDIPEPLKREIELAAREVGQSVSDKAIGLLRKGIVAERPAREESSLSAWAAIRSAFVSESAIGDEYAEIMEKIEAER</sequence>
<organism evidence="1 2">
    <name type="scientific">Mesorhizobium ciceri</name>
    <dbReference type="NCBI Taxonomy" id="39645"/>
    <lineage>
        <taxon>Bacteria</taxon>
        <taxon>Pseudomonadati</taxon>
        <taxon>Pseudomonadota</taxon>
        <taxon>Alphaproteobacteria</taxon>
        <taxon>Hyphomicrobiales</taxon>
        <taxon>Phyllobacteriaceae</taxon>
        <taxon>Mesorhizobium</taxon>
    </lineage>
</organism>